<name>A0A1M5FQ49_9BACT</name>
<dbReference type="STRING" id="1302690.BUE76_18670"/>
<evidence type="ECO:0000313" key="2">
    <source>
        <dbReference type="Proteomes" id="UP000184368"/>
    </source>
</evidence>
<proteinExistence type="predicted"/>
<dbReference type="AlphaFoldDB" id="A0A1M5FQ49"/>
<reference evidence="1 2" key="1">
    <citation type="submission" date="2016-11" db="EMBL/GenBank/DDBJ databases">
        <authorList>
            <person name="Jaros S."/>
            <person name="Januszkiewicz K."/>
            <person name="Wedrychowicz H."/>
        </authorList>
    </citation>
    <scope>NUCLEOTIDE SEQUENCE [LARGE SCALE GENOMIC DNA]</scope>
    <source>
        <strain evidence="1 2">DSM 26897</strain>
    </source>
</reference>
<gene>
    <name evidence="1" type="ORF">SAMN05444008_114108</name>
</gene>
<accession>A0A1M5FQ49</accession>
<dbReference type="EMBL" id="FQUO01000014">
    <property type="protein sequence ID" value="SHF93616.1"/>
    <property type="molecule type" value="Genomic_DNA"/>
</dbReference>
<protein>
    <submittedName>
        <fullName evidence="1">Uncharacterized protein</fullName>
    </submittedName>
</protein>
<dbReference type="OrthoDB" id="8418771at2"/>
<sequence>MLFINPNTLPYQKSLTTCLNRATQEGYIEEFYLHQEELRTRSGNRRYEIGDVEVLNCFHFEGKGQEGEEAYLLIMQTADGTKGTLVTSGEDLNGFAASLFQNCQRH</sequence>
<evidence type="ECO:0000313" key="1">
    <source>
        <dbReference type="EMBL" id="SHF93616.1"/>
    </source>
</evidence>
<dbReference type="RefSeq" id="WP_073045740.1">
    <property type="nucleotide sequence ID" value="NZ_FQUO01000014.1"/>
</dbReference>
<keyword evidence="2" id="KW-1185">Reference proteome</keyword>
<dbReference type="Proteomes" id="UP000184368">
    <property type="component" value="Unassembled WGS sequence"/>
</dbReference>
<organism evidence="1 2">
    <name type="scientific">Cnuella takakiae</name>
    <dbReference type="NCBI Taxonomy" id="1302690"/>
    <lineage>
        <taxon>Bacteria</taxon>
        <taxon>Pseudomonadati</taxon>
        <taxon>Bacteroidota</taxon>
        <taxon>Chitinophagia</taxon>
        <taxon>Chitinophagales</taxon>
        <taxon>Chitinophagaceae</taxon>
        <taxon>Cnuella</taxon>
    </lineage>
</organism>